<dbReference type="PANTHER" id="PTHR37317">
    <property type="entry name" value="BLR8090 PROTEIN"/>
    <property type="match status" value="1"/>
</dbReference>
<feature type="domain" description="Treble clef zinc finger" evidence="1">
    <location>
        <begin position="392"/>
        <end position="446"/>
    </location>
</feature>
<dbReference type="AlphaFoldDB" id="J1GYA4"/>
<dbReference type="PATRIC" id="fig|1159208.3.peg.1272"/>
<accession>J1GYA4</accession>
<sequence length="689" mass="81448">MIDVIKDCPLLLMYWDFKLNHLDIEMTKINRRACAHWICPDCSYSWEAKVYDVYRSSLNSKAFCPCCQLGKLLVKEKNSIPAVFPDFENYINFHHENKDTILEELWNEKFNSKRVFHLKCPTCQVSWRDTVMNLRLFQSEDKELFHLDCNEWGYHYYYHEVYPNLAKIYSDDSNQISFAQLQLHHNVTLPVQWKCDHCNSQFELSIDQLFNRIKRNGYYCTNCQASFDMPLDDNVDYEPLSFLTPSYLDEWSTNNNIAVEQVDNLSNIEALWTCSVCHGEYACLVREKNQESCPFCSNRQLLSGFNTLDKTHAYLDIFWSSDNDGSLTDYWQYSTEPLTWLCPCCQIVFQCSPQEMVLRTNFENQVFQTCPNLCDWNTEVFQNQIFYSEPELVKEWSDKNDVPIYLAQTTIETKKYWWHCSTCQGDYQCSIPIRRASANPCPYCNKETPLKGYNTLLDAYPELVSIWSPKNQEQTDSIVPNEVEKRTFMWHCNSCNLDFKERMNTVLKRYLTSETKSLKDICPYCTHLLPNPKTESIDVVKPLLIEEWQSDIYGSISAVFPSSTAKVNWKCRRCQGEFEARICEREENDNCCPYCFGRKVLPGYNSFDVTQPILVQEWDYLNNILLANPSEVSEKSRINVWWTCKNNGEHRYKMSLYNRVLFEKRHKEPCLICKGRRRKRQHFVPFKNI</sequence>
<dbReference type="EMBL" id="ALCH01000004">
    <property type="protein sequence ID" value="EJG87768.1"/>
    <property type="molecule type" value="Genomic_DNA"/>
</dbReference>
<dbReference type="PANTHER" id="PTHR37317:SF1">
    <property type="entry name" value="ZINC-RIBBON DOMAIN-CONTAINING PROTEIN-RELATED"/>
    <property type="match status" value="1"/>
</dbReference>
<evidence type="ECO:0000313" key="3">
    <source>
        <dbReference type="Proteomes" id="UP000010312"/>
    </source>
</evidence>
<proteinExistence type="predicted"/>
<organism evidence="2 3">
    <name type="scientific">Streptococcus infantis SPAR10</name>
    <dbReference type="NCBI Taxonomy" id="1159208"/>
    <lineage>
        <taxon>Bacteria</taxon>
        <taxon>Bacillati</taxon>
        <taxon>Bacillota</taxon>
        <taxon>Bacilli</taxon>
        <taxon>Lactobacillales</taxon>
        <taxon>Streptococcaceae</taxon>
        <taxon>Streptococcus</taxon>
    </lineage>
</organism>
<dbReference type="InterPro" id="IPR025487">
    <property type="entry name" value="DUF4379"/>
</dbReference>
<feature type="domain" description="Treble clef zinc finger" evidence="1">
    <location>
        <begin position="248"/>
        <end position="299"/>
    </location>
</feature>
<feature type="domain" description="Treble clef zinc finger" evidence="1">
    <location>
        <begin position="614"/>
        <end position="676"/>
    </location>
</feature>
<dbReference type="RefSeq" id="WP_004253002.1">
    <property type="nucleotide sequence ID" value="NZ_ALCH01000004.1"/>
</dbReference>
<dbReference type="Pfam" id="PF14311">
    <property type="entry name" value="DUF4379"/>
    <property type="match status" value="5"/>
</dbReference>
<feature type="domain" description="Treble clef zinc finger" evidence="1">
    <location>
        <begin position="544"/>
        <end position="597"/>
    </location>
</feature>
<feature type="domain" description="Treble clef zinc finger" evidence="1">
    <location>
        <begin position="11"/>
        <end position="68"/>
    </location>
</feature>
<dbReference type="Proteomes" id="UP000010312">
    <property type="component" value="Unassembled WGS sequence"/>
</dbReference>
<gene>
    <name evidence="2" type="ORF">SPAR10_1342</name>
</gene>
<evidence type="ECO:0000259" key="1">
    <source>
        <dbReference type="Pfam" id="PF14311"/>
    </source>
</evidence>
<reference evidence="2 3" key="1">
    <citation type="submission" date="2012-05" db="EMBL/GenBank/DDBJ databases">
        <title>Genomic Sequence of Streptococcus mitis SPAR10.</title>
        <authorList>
            <person name="Chancey S."/>
            <person name="Kumar N."/>
            <person name="Sengamalay N."/>
            <person name="Matthews C."/>
            <person name="Hine E."/>
            <person name="Pallavajjal A."/>
            <person name="Abolude O."/>
            <person name="Daugherty S.C."/>
            <person name="Parankush S.P."/>
            <person name="Sadzewicz L."/>
            <person name="Tallon L.J."/>
            <person name="Farley M.M."/>
            <person name="Baughman W."/>
            <person name="McGee L."/>
            <person name="Stephens D.S."/>
            <person name="Tettelin H."/>
        </authorList>
    </citation>
    <scope>NUCLEOTIDE SEQUENCE [LARGE SCALE GENOMIC DNA]</scope>
    <source>
        <strain evidence="2 3">SPAR10</strain>
    </source>
</reference>
<protein>
    <recommendedName>
        <fullName evidence="1">Treble clef zinc finger domain-containing protein</fullName>
    </recommendedName>
</protein>
<name>J1GYA4_9STRE</name>
<dbReference type="OrthoDB" id="583824at2"/>
<evidence type="ECO:0000313" key="2">
    <source>
        <dbReference type="EMBL" id="EJG87768.1"/>
    </source>
</evidence>
<comment type="caution">
    <text evidence="2">The sequence shown here is derived from an EMBL/GenBank/DDBJ whole genome shotgun (WGS) entry which is preliminary data.</text>
</comment>